<dbReference type="PANTHER" id="PTHR23132:SF23">
    <property type="entry name" value="D-ALANINE--D-ALANINE LIGASE B"/>
    <property type="match status" value="1"/>
</dbReference>
<gene>
    <name evidence="5" type="ORF">A3G31_11985</name>
</gene>
<evidence type="ECO:0000313" key="6">
    <source>
        <dbReference type="Proteomes" id="UP000178082"/>
    </source>
</evidence>
<evidence type="ECO:0000313" key="5">
    <source>
        <dbReference type="EMBL" id="OGL54322.1"/>
    </source>
</evidence>
<proteinExistence type="inferred from homology"/>
<evidence type="ECO:0000256" key="1">
    <source>
        <dbReference type="ARBA" id="ARBA00010871"/>
    </source>
</evidence>
<sequence>MNVLVLYNYSDKQETLEKDYSEEAVKECAFSVRKALECFNHQVIMFTLMDTTDSLKSMIELLAKGNIDIIFNLCEGFGWDSTMEHNIAGIFELLNIKFTGSGSFTLASCLNKGRTKEVLTFYGIRTPNFQTLFSPHNKIKKELTLPLIIKPLMEDASVGIRNNSVIYEASEIEKMVSLFFERYKKSALVEEYIDGREFNVAVMGNSELEVLPVSEIDFSGLPKEMNRICTYESKWDYESIAFRRTPPVCPAKIDSGLEEEIKEVAIKTYRAMECSDYARVDMRLSNDGKLYVLEANPNPDLSTDAGFSNIAKASGMSYETLILKILEIALMRYKSKQ</sequence>
<comment type="caution">
    <text evidence="5">The sequence shown here is derived from an EMBL/GenBank/DDBJ whole genome shotgun (WGS) entry which is preliminary data.</text>
</comment>
<evidence type="ECO:0000256" key="2">
    <source>
        <dbReference type="ARBA" id="ARBA00022598"/>
    </source>
</evidence>
<evidence type="ECO:0000259" key="4">
    <source>
        <dbReference type="PROSITE" id="PS50975"/>
    </source>
</evidence>
<dbReference type="Gene3D" id="3.30.470.20">
    <property type="entry name" value="ATP-grasp fold, B domain"/>
    <property type="match status" value="1"/>
</dbReference>
<dbReference type="AlphaFoldDB" id="A0A1F7SKL4"/>
<dbReference type="PANTHER" id="PTHR23132">
    <property type="entry name" value="D-ALANINE--D-ALANINE LIGASE"/>
    <property type="match status" value="1"/>
</dbReference>
<dbReference type="GO" id="GO:0005524">
    <property type="term" value="F:ATP binding"/>
    <property type="evidence" value="ECO:0007669"/>
    <property type="project" value="UniProtKB-UniRule"/>
</dbReference>
<keyword evidence="2" id="KW-0436">Ligase</keyword>
<protein>
    <recommendedName>
        <fullName evidence="4">ATP-grasp domain-containing protein</fullName>
    </recommendedName>
</protein>
<dbReference type="InterPro" id="IPR011761">
    <property type="entry name" value="ATP-grasp"/>
</dbReference>
<dbReference type="InterPro" id="IPR011095">
    <property type="entry name" value="Dala_Dala_lig_C"/>
</dbReference>
<accession>A0A1F7SKL4</accession>
<dbReference type="GO" id="GO:0008716">
    <property type="term" value="F:D-alanine-D-alanine ligase activity"/>
    <property type="evidence" value="ECO:0007669"/>
    <property type="project" value="InterPro"/>
</dbReference>
<keyword evidence="3" id="KW-0067">ATP-binding</keyword>
<evidence type="ECO:0000256" key="3">
    <source>
        <dbReference type="PROSITE-ProRule" id="PRU00409"/>
    </source>
</evidence>
<dbReference type="Proteomes" id="UP000178082">
    <property type="component" value="Unassembled WGS sequence"/>
</dbReference>
<dbReference type="SUPFAM" id="SSF56059">
    <property type="entry name" value="Glutathione synthetase ATP-binding domain-like"/>
    <property type="match status" value="1"/>
</dbReference>
<name>A0A1F7SKL4_9BACT</name>
<dbReference type="PROSITE" id="PS50975">
    <property type="entry name" value="ATP_GRASP"/>
    <property type="match status" value="1"/>
</dbReference>
<dbReference type="InterPro" id="IPR013815">
    <property type="entry name" value="ATP_grasp_subdomain_1"/>
</dbReference>
<organism evidence="5 6">
    <name type="scientific">Candidatus Schekmanbacteria bacterium RIFCSPLOWO2_12_FULL_38_15</name>
    <dbReference type="NCBI Taxonomy" id="1817883"/>
    <lineage>
        <taxon>Bacteria</taxon>
        <taxon>Candidatus Schekmaniibacteriota</taxon>
    </lineage>
</organism>
<dbReference type="Pfam" id="PF07478">
    <property type="entry name" value="Dala_Dala_lig_C"/>
    <property type="match status" value="1"/>
</dbReference>
<dbReference type="Gene3D" id="3.30.1490.20">
    <property type="entry name" value="ATP-grasp fold, A domain"/>
    <property type="match status" value="1"/>
</dbReference>
<dbReference type="GO" id="GO:0046872">
    <property type="term" value="F:metal ion binding"/>
    <property type="evidence" value="ECO:0007669"/>
    <property type="project" value="InterPro"/>
</dbReference>
<reference evidence="5 6" key="1">
    <citation type="journal article" date="2016" name="Nat. Commun.">
        <title>Thousands of microbial genomes shed light on interconnected biogeochemical processes in an aquifer system.</title>
        <authorList>
            <person name="Anantharaman K."/>
            <person name="Brown C.T."/>
            <person name="Hug L.A."/>
            <person name="Sharon I."/>
            <person name="Castelle C.J."/>
            <person name="Probst A.J."/>
            <person name="Thomas B.C."/>
            <person name="Singh A."/>
            <person name="Wilkins M.J."/>
            <person name="Karaoz U."/>
            <person name="Brodie E.L."/>
            <person name="Williams K.H."/>
            <person name="Hubbard S.S."/>
            <person name="Banfield J.F."/>
        </authorList>
    </citation>
    <scope>NUCLEOTIDE SEQUENCE [LARGE SCALE GENOMIC DNA]</scope>
</reference>
<feature type="domain" description="ATP-grasp" evidence="4">
    <location>
        <begin position="116"/>
        <end position="327"/>
    </location>
</feature>
<keyword evidence="3" id="KW-0547">Nucleotide-binding</keyword>
<dbReference type="EMBL" id="MGDI01000014">
    <property type="protein sequence ID" value="OGL54322.1"/>
    <property type="molecule type" value="Genomic_DNA"/>
</dbReference>
<comment type="similarity">
    <text evidence="1">Belongs to the D-alanine--D-alanine ligase family.</text>
</comment>
<dbReference type="STRING" id="1817883.A3G31_11985"/>
<dbReference type="Gene3D" id="3.40.50.20">
    <property type="match status" value="1"/>
</dbReference>